<dbReference type="InterPro" id="IPR011049">
    <property type="entry name" value="Serralysin-like_metalloprot_C"/>
</dbReference>
<evidence type="ECO:0000313" key="3">
    <source>
        <dbReference type="EMBL" id="RAU16625.1"/>
    </source>
</evidence>
<comment type="caution">
    <text evidence="3">The sequence shown here is derived from an EMBL/GenBank/DDBJ whole genome shotgun (WGS) entry which is preliminary data.</text>
</comment>
<feature type="compositionally biased region" description="Low complexity" evidence="2">
    <location>
        <begin position="2799"/>
        <end position="2810"/>
    </location>
</feature>
<evidence type="ECO:0000313" key="4">
    <source>
        <dbReference type="Proteomes" id="UP000250744"/>
    </source>
</evidence>
<gene>
    <name evidence="3" type="ORF">DN062_16975</name>
</gene>
<accession>A0A364NIB2</accession>
<dbReference type="Proteomes" id="UP000250744">
    <property type="component" value="Unassembled WGS sequence"/>
</dbReference>
<feature type="region of interest" description="Disordered" evidence="2">
    <location>
        <begin position="2754"/>
        <end position="2822"/>
    </location>
</feature>
<evidence type="ECO:0000256" key="1">
    <source>
        <dbReference type="SAM" id="Coils"/>
    </source>
</evidence>
<feature type="coiled-coil region" evidence="1">
    <location>
        <begin position="584"/>
        <end position="700"/>
    </location>
</feature>
<name>A0A364NIB2_9GAMM</name>
<feature type="coiled-coil region" evidence="1">
    <location>
        <begin position="261"/>
        <end position="288"/>
    </location>
</feature>
<keyword evidence="1" id="KW-0175">Coiled coil</keyword>
<feature type="compositionally biased region" description="Polar residues" evidence="2">
    <location>
        <begin position="2777"/>
        <end position="2792"/>
    </location>
</feature>
<evidence type="ECO:0000256" key="2">
    <source>
        <dbReference type="SAM" id="MobiDB-lite"/>
    </source>
</evidence>
<keyword evidence="4" id="KW-1185">Reference proteome</keyword>
<sequence>MNAAIADLQAQINGLNTESATAADLSALAAQLAATQADLATLSGLSAAGDAANADALASEVASLNSALVAAQTQMQSKLDQAVASINVELVHLQDQINALDGDEALELVLALQAAFADAEAKIAVLEAFIESAEAADLASALESEVAALYAALSDNVATLNSSLNALQASLQANIDQVSNDLSAALNAAIADLQAQINGLNTESATAADLSELAAQLAATQADLATLASLSAAGDAANADALASEVVSLNSTLVTAQTQMQSKLDQAVASINVELANLQDQINALEGDQALELVLALQAAFADAEAKIAVLEAFIASAEAADLASALESEVAALYAALSDNVATLNSSLNALQASLQANIDQVSNDLSAALNAAIADLQAQIDGLNTESATVVDLSALAAQLASTQADLATLSSLSSADDAEILATLDASLLALQTSLVTYIDQVSEDLLSSLNSSFNYLQTQISGLENTSAADLSELAAQLASTQADLAALSTLSAAGDAEILATLDASLLALQTSLVTYIDQVSDDLLNSLNSNFNYLQTQITGLENTSAADLSELAAQLTSTQADLATLASLSAAGDTANAQALAAEVASLTLELAALETRLENSIIEMTSDLSASLNAAIVDLQAQINGLKTESATAADLSALAAQLAATQADLADLQTLSAAGDAANAADLATEVASLTSALESLETRLQDSIDQVSSNLTSALNAAISDLQAQIDGLSTDNGTAAGDLEALTEEIETLKQEIADLKLASGIDTGLTDTLDDLQEQITGLQSQIDDLKAALEALQPPTDPFEGDTLVFTVAELFGSNGTASVSIIAEALLEVLATYDASTITIKVTEALTVAQATALSQAGLVAGADKVEYDIRDYATTVQAALANPDQSLALVGAGQVVAIGNELNNTIDMAVMTSDINLRVELDDGNDTYFAGRGDETIVGGQGADTIYLTHRDTSADTVVYQSILDGQVLPNVLLSFSTNEQDYREGSVLTVSVNGLSYSYTVEKDQTVTEALEALAAELRQSADVQGVVLKVDLDVDTKVADLDIFASGSVLNVSGGSTGTEAIVNAGLKTQIQVAFSSDAEDYPANTNGTNTTEFTRYISVTISGIVISAEVVAGEPADSVAALVTAINAARLVNDESTLVSGSVDHNPVYLGDIIAEATASDAVLTLIANSVGEEDGATFDVSEATITVPGVQQEVQVEFSKNDADYFDGGKLRVTIEGALIEVDMVAGDAKATIESLRQAIVDQELTSLESVRFGLTEMSVKPQSRTGLSDNIRSFSANDLDLSSATGIQILQAGEGFFRASGHGSLEFKFSLLNNEVYDDVYALVDAINAILDSDENYKLTASYNSEFNALDFVSSSGGFSGIISESFLTFKGKVVDGSVITLVSASEGEDTLSVSASLDYPGEAQQATLELNNSQTGKYADYTFDNDGQGPDFDRAAEVYFEDGKAWITITPVNAEGVRDTSNAVKVSAEMGKDAEETHANLVAAINEKINGVEILGEPPAPDPILSELLIGAELSGNGITLTAKENGKQTFEISDITLDYQGVKQIATASFTTSDAAYYDGGKIALVVKLSEDKTVTFEVPMKANEGPALETLNDLKALLDAAINDANHEQYIGDVIGAVDFNQDSGEFTLTSKESVKEAFTIEEATISIEPVQQQATASFSSDEADYYEGGSIGLTVNGKSYVQEMLGSTSEPALLFNFYNHHHHYDAFLTKDYLLYPMSYFTLTIDGNDYDSHVFQTYVQNMFEVQYGHIRVEHFLVWLESLNGINNAEVVDGQNQIKITPASDVQVNFTGYLEFYGQNSYFFLWSGNPDSIIFQPEESIITSTLEALKAQIEADIAQDDDDSFGLESITLNGSTFTLTAKDAEDGYGEINITDVFKTMPAQSQITEVDFSGVLPQSVLDGEQPEVSLGIAGTQITAKAGIDDNATVINLAQALIDARDGVFETFNVTQGIVEGTDGEYFALIGEQPLSADDALSFERIEGTLTINGTEVVIDFMPTQASDGAKTGSSVQDFIDYLNSFPLVGFVELINGVIAIAPVVNLDGPTTIDANLSFNVQTDGYAEADYSNAFVDLTGAEAVAFEPAEPAALTIDFFYTGTPTSFTNFDIRLNVNDGPLLQAQGVIAAGSSLADIAIALNASLAFSGSVVFEAVGSDQLIARTVETGAEAKLSFVSASLFTDVGAGTGVANNSPVNGKDEVLAEDAKPASVLLTEFANLKETAVLKEGDYDVALSINGQSVTTEFNATGDATVAEYLAFIESALQGVANVELTADGLQITTLETGNQASIEIAAGGLSLTTFAVPVAAIADSVGKVEVDGTTLILTGKNPGPDQMNVDDQGYTYQVIDPELSRVQVIDLNFSNSQFDNVSTTPKGTLISVTVDGIMSSVKLWDATDPQIAEGDNYNPHIAYVNVAGLTSTRSEVIVAALKAQMILDHGLSPTSSESQLGAVLQGFVNIATGEFEESANSNSLRLVSGEFGPNSLGSIAEGSISVLVVNAADVTLTNAVSAETVEDGTFVFKDETSSLNVFDKTHEPGSQYAQTGQDAGVINYNDSVDASAEGSDYLLTLLGDNLADFIQGYKSGESLSQLLDQYGINKDYLYDEYELGEYTNTAPDDSFASVTVSELAGLVSGGRTASDYALKAGNYSFIIQIDDRQPEVIEFTASATMSLMSLVDSLQARFRPFGQQEIATVTLTEQGLVITSRDSGENSAVSFLSDTPLFIQSVAMLNGLLDINDQVKEGVAAKDVDQAWVNPGTNHNSDFENASYYGDNPLSGENNEGVQQTHTNPESGYVADTSSPNPNSSNTNQGDGDLFGSDPGKYTDEGLVTDYLNGGNQNGDGVYTSIDNKDLTNIINETEAVEGVEAGELTASDSEDLDIEVVEEGFAEYAWDDSVVAVLSIGISGPDVIHHFQVDHDLIALEGDLLQSTVSGEVEYLSSFEFKAGFDLSEMEFGLISAAHNQAAHMTVAAADLTNAEKVADLLNDLFNFNSVTDNGEINTSIFAVAAADNADVTAIWAHQQSSTDDSSLESYEMKLLALVNTTGGELTAENFLPQPSEQLLG</sequence>
<organism evidence="3 4">
    <name type="scientific">Nitrincola tibetensis</name>
    <dbReference type="NCBI Taxonomy" id="2219697"/>
    <lineage>
        <taxon>Bacteria</taxon>
        <taxon>Pseudomonadati</taxon>
        <taxon>Pseudomonadota</taxon>
        <taxon>Gammaproteobacteria</taxon>
        <taxon>Oceanospirillales</taxon>
        <taxon>Oceanospirillaceae</taxon>
        <taxon>Nitrincola</taxon>
    </lineage>
</organism>
<feature type="coiled-coil region" evidence="1">
    <location>
        <begin position="727"/>
        <end position="785"/>
    </location>
</feature>
<dbReference type="PANTHER" id="PTHR45615:SF80">
    <property type="entry name" value="GRIP DOMAIN-CONTAINING PROTEIN"/>
    <property type="match status" value="1"/>
</dbReference>
<proteinExistence type="predicted"/>
<dbReference type="PANTHER" id="PTHR45615">
    <property type="entry name" value="MYOSIN HEAVY CHAIN, NON-MUSCLE"/>
    <property type="match status" value="1"/>
</dbReference>
<feature type="compositionally biased region" description="Polar residues" evidence="2">
    <location>
        <begin position="2757"/>
        <end position="2766"/>
    </location>
</feature>
<dbReference type="SUPFAM" id="SSF51120">
    <property type="entry name" value="beta-Roll"/>
    <property type="match status" value="1"/>
</dbReference>
<dbReference type="Gene3D" id="1.10.287.1490">
    <property type="match status" value="2"/>
</dbReference>
<protein>
    <submittedName>
        <fullName evidence="3">Uncharacterized protein</fullName>
    </submittedName>
</protein>
<reference evidence="3 4" key="1">
    <citation type="submission" date="2018-06" db="EMBL/GenBank/DDBJ databases">
        <title>Nitrincola tibetense sp. nov., isolated from Lake XuguoCo on Tibetan Plateau.</title>
        <authorList>
            <person name="Xing P."/>
        </authorList>
    </citation>
    <scope>NUCLEOTIDE SEQUENCE [LARGE SCALE GENOMIC DNA]</scope>
    <source>
        <strain evidence="4">xg18</strain>
    </source>
</reference>
<dbReference type="EMBL" id="QKRX01000019">
    <property type="protein sequence ID" value="RAU16625.1"/>
    <property type="molecule type" value="Genomic_DNA"/>
</dbReference>